<keyword evidence="3" id="KW-0863">Zinc-finger</keyword>
<proteinExistence type="predicted"/>
<dbReference type="SUPFAM" id="SSF118310">
    <property type="entry name" value="AN1-like Zinc finger"/>
    <property type="match status" value="1"/>
</dbReference>
<dbReference type="GO" id="GO:0005737">
    <property type="term" value="C:cytoplasm"/>
    <property type="evidence" value="ECO:0007669"/>
    <property type="project" value="TreeGrafter"/>
</dbReference>
<dbReference type="Proteomes" id="UP001174909">
    <property type="component" value="Unassembled WGS sequence"/>
</dbReference>
<keyword evidence="2" id="KW-0677">Repeat</keyword>
<evidence type="ECO:0000256" key="3">
    <source>
        <dbReference type="ARBA" id="ARBA00022771"/>
    </source>
</evidence>
<reference evidence="7" key="1">
    <citation type="submission" date="2023-03" db="EMBL/GenBank/DDBJ databases">
        <authorList>
            <person name="Steffen K."/>
            <person name="Cardenas P."/>
        </authorList>
    </citation>
    <scope>NUCLEOTIDE SEQUENCE</scope>
</reference>
<keyword evidence="1" id="KW-0479">Metal-binding</keyword>
<feature type="domain" description="AN1-type" evidence="5">
    <location>
        <begin position="60"/>
        <end position="95"/>
    </location>
</feature>
<keyword evidence="8" id="KW-1185">Reference proteome</keyword>
<evidence type="ECO:0000313" key="7">
    <source>
        <dbReference type="EMBL" id="CAI8043373.1"/>
    </source>
</evidence>
<dbReference type="PANTHER" id="PTHR14677">
    <property type="entry name" value="ARSENITE INDUCUBLE RNA ASSOCIATED PROTEIN AIP-1-RELATED"/>
    <property type="match status" value="1"/>
</dbReference>
<dbReference type="Pfam" id="PF01428">
    <property type="entry name" value="zf-AN1"/>
    <property type="match status" value="1"/>
</dbReference>
<evidence type="ECO:0000256" key="1">
    <source>
        <dbReference type="ARBA" id="ARBA00022723"/>
    </source>
</evidence>
<evidence type="ECO:0000256" key="2">
    <source>
        <dbReference type="ARBA" id="ARBA00022737"/>
    </source>
</evidence>
<evidence type="ECO:0000256" key="4">
    <source>
        <dbReference type="ARBA" id="ARBA00022833"/>
    </source>
</evidence>
<accession>A0AA35X2X4</accession>
<dbReference type="InterPro" id="IPR035896">
    <property type="entry name" value="AN1-like_Znf"/>
</dbReference>
<evidence type="ECO:0000259" key="5">
    <source>
        <dbReference type="Pfam" id="PF01428"/>
    </source>
</evidence>
<keyword evidence="4" id="KW-0862">Zinc</keyword>
<gene>
    <name evidence="7" type="ORF">GBAR_LOCUS24063</name>
</gene>
<dbReference type="EMBL" id="CASHTH010003324">
    <property type="protein sequence ID" value="CAI8043373.1"/>
    <property type="molecule type" value="Genomic_DNA"/>
</dbReference>
<feature type="domain" description="ZFAND2A/B-like C2H2 zinc finger" evidence="6">
    <location>
        <begin position="11"/>
        <end position="47"/>
    </location>
</feature>
<dbReference type="Gene3D" id="4.10.1110.10">
    <property type="entry name" value="AN1-like Zinc finger"/>
    <property type="match status" value="1"/>
</dbReference>
<name>A0AA35X2X4_GEOBA</name>
<dbReference type="PANTHER" id="PTHR14677:SF20">
    <property type="entry name" value="ZINC FINGER AN1-TYPE CONTAINING 2A-RELATED"/>
    <property type="match status" value="1"/>
</dbReference>
<dbReference type="InterPro" id="IPR000058">
    <property type="entry name" value="Znf_AN1"/>
</dbReference>
<organism evidence="7 8">
    <name type="scientific">Geodia barretti</name>
    <name type="common">Barrett's horny sponge</name>
    <dbReference type="NCBI Taxonomy" id="519541"/>
    <lineage>
        <taxon>Eukaryota</taxon>
        <taxon>Metazoa</taxon>
        <taxon>Porifera</taxon>
        <taxon>Demospongiae</taxon>
        <taxon>Heteroscleromorpha</taxon>
        <taxon>Tetractinellida</taxon>
        <taxon>Astrophorina</taxon>
        <taxon>Geodiidae</taxon>
        <taxon>Geodia</taxon>
    </lineage>
</organism>
<dbReference type="GO" id="GO:0008270">
    <property type="term" value="F:zinc ion binding"/>
    <property type="evidence" value="ECO:0007669"/>
    <property type="project" value="UniProtKB-KW"/>
</dbReference>
<evidence type="ECO:0000313" key="8">
    <source>
        <dbReference type="Proteomes" id="UP001174909"/>
    </source>
</evidence>
<dbReference type="Pfam" id="PF25403">
    <property type="entry name" value="zf-C2H2_ZFAND2"/>
    <property type="match status" value="1"/>
</dbReference>
<evidence type="ECO:0000259" key="6">
    <source>
        <dbReference type="Pfam" id="PF25403"/>
    </source>
</evidence>
<comment type="caution">
    <text evidence="7">The sequence shown here is derived from an EMBL/GenBank/DDBJ whole genome shotgun (WGS) entry which is preliminary data.</text>
</comment>
<protein>
    <submittedName>
        <fullName evidence="7">AN1-type zinc finger protein 2B</fullName>
    </submittedName>
</protein>
<dbReference type="InterPro" id="IPR057357">
    <property type="entry name" value="Znf-C2H2_ZFAND2A/B"/>
</dbReference>
<dbReference type="AlphaFoldDB" id="A0AA35X2X4"/>
<sequence length="102" mass="11421">MNCGNVFSQSTVPVCPLCGQAVSVSRSRGEDVDTQVERHISSGCRHHVLQRPPPRPSSSCTQRGCKRRDLVPYTCPQCERTVCIRHRQPMDHPCHPPVIPVH</sequence>